<dbReference type="SFLD" id="SFLDS00005">
    <property type="entry name" value="Isoprenoid_Synthase_Type_I"/>
    <property type="match status" value="1"/>
</dbReference>
<gene>
    <name evidence="1" type="ORF">SMCB_1449</name>
</gene>
<dbReference type="GO" id="GO:0004311">
    <property type="term" value="F:geranylgeranyl diphosphate synthase activity"/>
    <property type="evidence" value="ECO:0007669"/>
    <property type="project" value="InterPro"/>
</dbReference>
<dbReference type="PANTHER" id="PTHR31480">
    <property type="entry name" value="BIFUNCTIONAL LYCOPENE CYCLASE/PHYTOENE SYNTHASE"/>
    <property type="match status" value="1"/>
</dbReference>
<dbReference type="RefSeq" id="WP_082027295.1">
    <property type="nucleotide sequence ID" value="NZ_AP014569.1"/>
</dbReference>
<dbReference type="HOGENOM" id="CLU_037269_0_1_4"/>
<dbReference type="InterPro" id="IPR008949">
    <property type="entry name" value="Isoprenoid_synthase_dom_sf"/>
</dbReference>
<dbReference type="InterPro" id="IPR044843">
    <property type="entry name" value="Trans_IPPS_bact-type"/>
</dbReference>
<dbReference type="SFLD" id="SFLDG01212">
    <property type="entry name" value="Phytoene_synthase_like"/>
    <property type="match status" value="1"/>
</dbReference>
<dbReference type="InterPro" id="IPR017827">
    <property type="entry name" value="HSQ_synthase_HpnC"/>
</dbReference>
<dbReference type="Gene3D" id="1.10.600.10">
    <property type="entry name" value="Farnesyl Diphosphate Synthase"/>
    <property type="match status" value="1"/>
</dbReference>
<name>A0A060NPH1_9BURK</name>
<organism evidence="1 2">
    <name type="scientific">Serpentinimonas maccroryi</name>
    <dbReference type="NCBI Taxonomy" id="1458426"/>
    <lineage>
        <taxon>Bacteria</taxon>
        <taxon>Pseudomonadati</taxon>
        <taxon>Pseudomonadota</taxon>
        <taxon>Betaproteobacteria</taxon>
        <taxon>Burkholderiales</taxon>
        <taxon>Comamonadaceae</taxon>
        <taxon>Serpentinimonas</taxon>
    </lineage>
</organism>
<evidence type="ECO:0000313" key="1">
    <source>
        <dbReference type="EMBL" id="BAO83677.1"/>
    </source>
</evidence>
<reference evidence="1 2" key="1">
    <citation type="journal article" date="2014" name="Nat. Commun.">
        <title>Physiological and genomic features of highly alkaliphilic hydrogen-utilizing Betaproteobacteria from a continental serpentinizing site.</title>
        <authorList>
            <person name="Suzuki S."/>
            <person name="Kuenen J.G."/>
            <person name="Schipper K."/>
            <person name="van der Velde S."/>
            <person name="Ishii S."/>
            <person name="Wu A."/>
            <person name="Sorokin D.Y."/>
            <person name="Tenney A."/>
            <person name="Meng X.Y."/>
            <person name="Morrill P.L."/>
            <person name="Kamagata Y."/>
            <person name="Muyzer G."/>
            <person name="Nealson K.H."/>
        </authorList>
    </citation>
    <scope>NUCLEOTIDE SEQUENCE [LARGE SCALE GENOMIC DNA]</scope>
    <source>
        <strain evidence="1 2">B1</strain>
    </source>
</reference>
<dbReference type="EMBL" id="AP014569">
    <property type="protein sequence ID" value="BAO83677.1"/>
    <property type="molecule type" value="Genomic_DNA"/>
</dbReference>
<proteinExistence type="predicted"/>
<dbReference type="SUPFAM" id="SSF48576">
    <property type="entry name" value="Terpenoid synthases"/>
    <property type="match status" value="1"/>
</dbReference>
<dbReference type="NCBIfam" id="TIGR03464">
    <property type="entry name" value="HpnC"/>
    <property type="match status" value="1"/>
</dbReference>
<sequence>MVNPVHGVAHYENFPVASWLCPPALRAPVRAIYAFARCADDIADEGNASAAQRLLDLQAYRAEFLAAVATAAPDATPAAGQCWPHIMPALAQQVHAWQLPLESLLHLLDAFEQDVRRTASGQLYADLPELLGYCSRSANPVGRLLLHLYGVRDERSLQQSDAICSALQLINFWQDLSLDLPRQRHYLPLAALRRHGVELESLHPSAGEQPQAQAMLLELCAHARALMHQGAPLAWRLPGRVGWELRLVVQGGLRILDKIETLGGRTWCQRPRLRAPDAPLLLWRALWRPAAALPPSPPFAPHQEKAP</sequence>
<protein>
    <submittedName>
        <fullName evidence="1">Phytoene/squalene synthetase</fullName>
    </submittedName>
</protein>
<evidence type="ECO:0000313" key="2">
    <source>
        <dbReference type="Proteomes" id="UP000066014"/>
    </source>
</evidence>
<dbReference type="InterPro" id="IPR002060">
    <property type="entry name" value="Squ/phyt_synthse"/>
</dbReference>
<keyword evidence="2" id="KW-1185">Reference proteome</keyword>
<dbReference type="KEGG" id="cbab:SMCB_1449"/>
<dbReference type="Pfam" id="PF00494">
    <property type="entry name" value="SQS_PSY"/>
    <property type="match status" value="1"/>
</dbReference>
<dbReference type="AlphaFoldDB" id="A0A060NPH1"/>
<dbReference type="STRING" id="1458426.SMCB_1449"/>
<dbReference type="Proteomes" id="UP000066014">
    <property type="component" value="Chromosome"/>
</dbReference>
<accession>A0A060NPH1</accession>
<dbReference type="OrthoDB" id="9807580at2"/>
<dbReference type="SFLD" id="SFLDG01018">
    <property type="entry name" value="Squalene/Phytoene_Synthase_Lik"/>
    <property type="match status" value="1"/>
</dbReference>